<name>A0ABU3LCC7_9FLAO</name>
<reference evidence="1 2" key="1">
    <citation type="submission" date="2023-09" db="EMBL/GenBank/DDBJ databases">
        <title>Novel taxa isolated from Blanes Bay.</title>
        <authorList>
            <person name="Rey-Velasco X."/>
            <person name="Lucena T."/>
        </authorList>
    </citation>
    <scope>NUCLEOTIDE SEQUENCE [LARGE SCALE GENOMIC DNA]</scope>
    <source>
        <strain evidence="1 2">S356</strain>
    </source>
</reference>
<keyword evidence="2" id="KW-1185">Reference proteome</keyword>
<gene>
    <name evidence="1" type="ORF">RQM59_00690</name>
</gene>
<comment type="caution">
    <text evidence="1">The sequence shown here is derived from an EMBL/GenBank/DDBJ whole genome shotgun (WGS) entry which is preliminary data.</text>
</comment>
<accession>A0ABU3LCC7</accession>
<sequence length="132" mass="15467">MKIEVSNGEIIDKYTILEIKLSEIKDAKKLKNIQAEYRVLTPVVQSIYTGSKDQDHLKKLHNDLLEVNKKLWKIEDDIRECERANDFGKTFVDLARAVYYTNDDRSDVKKEINVYTGSDLVEEKSYEDYKSE</sequence>
<dbReference type="InterPro" id="IPR046163">
    <property type="entry name" value="DUF6165"/>
</dbReference>
<proteinExistence type="predicted"/>
<dbReference type="Pfam" id="PF19662">
    <property type="entry name" value="DUF6165"/>
    <property type="match status" value="1"/>
</dbReference>
<evidence type="ECO:0000313" key="1">
    <source>
        <dbReference type="EMBL" id="MDT7830873.1"/>
    </source>
</evidence>
<dbReference type="RefSeq" id="WP_349240131.1">
    <property type="nucleotide sequence ID" value="NZ_JAVTTO010000001.1"/>
</dbReference>
<organism evidence="1 2">
    <name type="scientific">Asprobacillus argus</name>
    <dbReference type="NCBI Taxonomy" id="3076534"/>
    <lineage>
        <taxon>Bacteria</taxon>
        <taxon>Pseudomonadati</taxon>
        <taxon>Bacteroidota</taxon>
        <taxon>Flavobacteriia</taxon>
        <taxon>Flavobacteriales</taxon>
        <taxon>Flavobacteriaceae</taxon>
        <taxon>Asprobacillus</taxon>
    </lineage>
</organism>
<evidence type="ECO:0000313" key="2">
    <source>
        <dbReference type="Proteomes" id="UP001257277"/>
    </source>
</evidence>
<dbReference type="Proteomes" id="UP001257277">
    <property type="component" value="Unassembled WGS sequence"/>
</dbReference>
<protein>
    <submittedName>
        <fullName evidence="1">DUF6165 family protein</fullName>
    </submittedName>
</protein>
<dbReference type="EMBL" id="JAVTTO010000001">
    <property type="protein sequence ID" value="MDT7830873.1"/>
    <property type="molecule type" value="Genomic_DNA"/>
</dbReference>